<evidence type="ECO:0000256" key="4">
    <source>
        <dbReference type="ARBA" id="ARBA00022989"/>
    </source>
</evidence>
<dbReference type="InterPro" id="IPR012160">
    <property type="entry name" value="LtaS-like"/>
</dbReference>
<dbReference type="CDD" id="cd16015">
    <property type="entry name" value="LTA_synthase"/>
    <property type="match status" value="1"/>
</dbReference>
<protein>
    <recommendedName>
        <fullName evidence="10">Sulfatase N-terminal domain-containing protein</fullName>
    </recommendedName>
</protein>
<sequence>MTASNKKSMPTQHLQPLFSLVANVVLAYLVYFLARVAYLLENYSFFKEGLNFGHLMRMFQGGLMFDTTALVYSNALYILLMLFPLWLKETGAYHRFCRWLFVVVNAIGLFLNLCDAVYFPFTLRRTTTSVFREFDNENNLGGIFTTEVVNHWYFVLLFIVVTWGMYKLYRIPKSSTSDFNTPQKKWQFAGINFLSLALAAVICVGGARGGLQSGVRPITISNANEYVKRPIECALVLNTPFALVRTIGKSIFKVPATFASLDASAKFFNPIHTPDAKVKANKKNVVILIVESFGREYIGAYNTQLEGGHYKGYTPNVDKLIKESTVFEYSYANGHKSIDGMPSSLCGIPMFIEPFILTPASMNDYTGIPGHLSKWGYQTAFFHGANRGSMGFLAFANKIGFQKYYGRQDYAQDKRFGGDADFDGNWGIWDEPFLQYYCAKMGEMKQPFMTALFTVSSHHPFVVPDKYKNQFKGGQLPIHKCIRYTDMAIGRFFESARKQPWFKNTIFILVSDHTNQSNHQQYKTDIGEFSAPFILYDPSGEIKPEKRAGIAQQTDIMSTVFGILGYNKPYLSFGCDLLNTPPQQTYALNYINGVYQYTKKGYTMQFDGNRVTGIYSLKDLLMQHNLVGKIPEQAQMERELKAIIYQYMYRMVNNKLR</sequence>
<evidence type="ECO:0000256" key="5">
    <source>
        <dbReference type="ARBA" id="ARBA00023136"/>
    </source>
</evidence>
<dbReference type="AlphaFoldDB" id="A0AAD1BGK9"/>
<evidence type="ECO:0000256" key="2">
    <source>
        <dbReference type="ARBA" id="ARBA00022475"/>
    </source>
</evidence>
<feature type="binding site" evidence="8">
    <location>
        <position position="512"/>
    </location>
    <ligand>
        <name>Mn(2+)</name>
        <dbReference type="ChEBI" id="CHEBI:29035"/>
    </ligand>
</feature>
<dbReference type="GO" id="GO:0005886">
    <property type="term" value="C:plasma membrane"/>
    <property type="evidence" value="ECO:0007669"/>
    <property type="project" value="UniProtKB-SubCell"/>
</dbReference>
<dbReference type="GO" id="GO:0046872">
    <property type="term" value="F:metal ion binding"/>
    <property type="evidence" value="ECO:0007669"/>
    <property type="project" value="UniProtKB-KW"/>
</dbReference>
<feature type="binding site" evidence="8">
    <location>
        <position position="513"/>
    </location>
    <ligand>
        <name>Mn(2+)</name>
        <dbReference type="ChEBI" id="CHEBI:29035"/>
    </ligand>
</feature>
<feature type="transmembrane region" description="Helical" evidence="9">
    <location>
        <begin position="20"/>
        <end position="40"/>
    </location>
</feature>
<evidence type="ECO:0000259" key="10">
    <source>
        <dbReference type="Pfam" id="PF00884"/>
    </source>
</evidence>
<dbReference type="PANTHER" id="PTHR47371:SF3">
    <property type="entry name" value="PHOSPHOGLYCEROL TRANSFERASE I"/>
    <property type="match status" value="1"/>
</dbReference>
<feature type="binding site" evidence="7">
    <location>
        <position position="458"/>
    </location>
    <ligand>
        <name>substrate</name>
    </ligand>
</feature>
<keyword evidence="7" id="KW-0464">Manganese</keyword>
<feature type="transmembrane region" description="Helical" evidence="9">
    <location>
        <begin position="190"/>
        <end position="211"/>
    </location>
</feature>
<keyword evidence="2" id="KW-1003">Cell membrane</keyword>
<feature type="transmembrane region" description="Helical" evidence="9">
    <location>
        <begin position="69"/>
        <end position="87"/>
    </location>
</feature>
<evidence type="ECO:0000256" key="8">
    <source>
        <dbReference type="PIRSR" id="PIRSR005091-3"/>
    </source>
</evidence>
<keyword evidence="3 9" id="KW-0812">Transmembrane</keyword>
<feature type="domain" description="Sulfatase N-terminal" evidence="10">
    <location>
        <begin position="283"/>
        <end position="566"/>
    </location>
</feature>
<dbReference type="Gene3D" id="3.40.720.10">
    <property type="entry name" value="Alkaline Phosphatase, subunit A"/>
    <property type="match status" value="1"/>
</dbReference>
<evidence type="ECO:0000313" key="12">
    <source>
        <dbReference type="Proteomes" id="UP000067008"/>
    </source>
</evidence>
<keyword evidence="4 9" id="KW-1133">Transmembrane helix</keyword>
<dbReference type="InterPro" id="IPR000917">
    <property type="entry name" value="Sulfatase_N"/>
</dbReference>
<keyword evidence="5 9" id="KW-0472">Membrane</keyword>
<dbReference type="PANTHER" id="PTHR47371">
    <property type="entry name" value="LIPOTEICHOIC ACID SYNTHASE"/>
    <property type="match status" value="1"/>
</dbReference>
<feature type="transmembrane region" description="Helical" evidence="9">
    <location>
        <begin position="99"/>
        <end position="121"/>
    </location>
</feature>
<comment type="subcellular location">
    <subcellularLocation>
        <location evidence="1">Cell membrane</location>
        <topology evidence="1">Multi-pass membrane protein</topology>
    </subcellularLocation>
</comment>
<keyword evidence="7" id="KW-0479">Metal-binding</keyword>
<evidence type="ECO:0000313" key="11">
    <source>
        <dbReference type="EMBL" id="BAR94828.1"/>
    </source>
</evidence>
<accession>A0AAD1BGK9</accession>
<evidence type="ECO:0000256" key="9">
    <source>
        <dbReference type="SAM" id="Phobius"/>
    </source>
</evidence>
<feature type="active site" evidence="6">
    <location>
        <position position="337"/>
    </location>
</feature>
<dbReference type="Proteomes" id="UP000067008">
    <property type="component" value="Chromosome 2"/>
</dbReference>
<evidence type="ECO:0000256" key="1">
    <source>
        <dbReference type="ARBA" id="ARBA00004651"/>
    </source>
</evidence>
<dbReference type="PIRSF" id="PIRSF005091">
    <property type="entry name" value="Mmb_sulf_HI1246"/>
    <property type="match status" value="1"/>
</dbReference>
<gene>
    <name evidence="11" type="ORF">PI172_0100</name>
</gene>
<evidence type="ECO:0000256" key="7">
    <source>
        <dbReference type="PIRSR" id="PIRSR005091-2"/>
    </source>
</evidence>
<evidence type="ECO:0000256" key="6">
    <source>
        <dbReference type="PIRSR" id="PIRSR005091-1"/>
    </source>
</evidence>
<dbReference type="RefSeq" id="WP_050955387.1">
    <property type="nucleotide sequence ID" value="NZ_AP014925.1"/>
</dbReference>
<feature type="transmembrane region" description="Helical" evidence="9">
    <location>
        <begin position="151"/>
        <end position="169"/>
    </location>
</feature>
<organism evidence="11 12">
    <name type="scientific">Prevotella intermedia</name>
    <dbReference type="NCBI Taxonomy" id="28131"/>
    <lineage>
        <taxon>Bacteria</taxon>
        <taxon>Pseudomonadati</taxon>
        <taxon>Bacteroidota</taxon>
        <taxon>Bacteroidia</taxon>
        <taxon>Bacteroidales</taxon>
        <taxon>Prevotellaceae</taxon>
        <taxon>Prevotella</taxon>
    </lineage>
</organism>
<dbReference type="SUPFAM" id="SSF53649">
    <property type="entry name" value="Alkaline phosphatase-like"/>
    <property type="match status" value="1"/>
</dbReference>
<dbReference type="InterPro" id="IPR017850">
    <property type="entry name" value="Alkaline_phosphatase_core_sf"/>
</dbReference>
<dbReference type="InterPro" id="IPR050448">
    <property type="entry name" value="OpgB/LTA_synthase_biosynth"/>
</dbReference>
<evidence type="ECO:0000256" key="3">
    <source>
        <dbReference type="ARBA" id="ARBA00022692"/>
    </source>
</evidence>
<dbReference type="EMBL" id="AP014925">
    <property type="protein sequence ID" value="BAR94828.1"/>
    <property type="molecule type" value="Genomic_DNA"/>
</dbReference>
<reference evidence="11 12" key="1">
    <citation type="submission" date="2015-07" db="EMBL/GenBank/DDBJ databases">
        <title>Complete genome sequence of Prevotella intermedia strain 17-2.</title>
        <authorList>
            <person name="Nambu T."/>
        </authorList>
    </citation>
    <scope>NUCLEOTIDE SEQUENCE [LARGE SCALE GENOMIC DNA]</scope>
    <source>
        <strain evidence="11 12">17-2</strain>
    </source>
</reference>
<name>A0AAD1BGK9_PREIN</name>
<feature type="binding site" evidence="8">
    <location>
        <position position="291"/>
    </location>
    <ligand>
        <name>Mn(2+)</name>
        <dbReference type="ChEBI" id="CHEBI:29035"/>
    </ligand>
</feature>
<dbReference type="Pfam" id="PF00884">
    <property type="entry name" value="Sulfatase"/>
    <property type="match status" value="1"/>
</dbReference>
<proteinExistence type="predicted"/>